<dbReference type="Proteomes" id="UP000799754">
    <property type="component" value="Unassembled WGS sequence"/>
</dbReference>
<evidence type="ECO:0000313" key="1">
    <source>
        <dbReference type="EMBL" id="KAF2632804.1"/>
    </source>
</evidence>
<reference evidence="1" key="1">
    <citation type="journal article" date="2020" name="Stud. Mycol.">
        <title>101 Dothideomycetes genomes: a test case for predicting lifestyles and emergence of pathogens.</title>
        <authorList>
            <person name="Haridas S."/>
            <person name="Albert R."/>
            <person name="Binder M."/>
            <person name="Bloem J."/>
            <person name="Labutti K."/>
            <person name="Salamov A."/>
            <person name="Andreopoulos B."/>
            <person name="Baker S."/>
            <person name="Barry K."/>
            <person name="Bills G."/>
            <person name="Bluhm B."/>
            <person name="Cannon C."/>
            <person name="Castanera R."/>
            <person name="Culley D."/>
            <person name="Daum C."/>
            <person name="Ezra D."/>
            <person name="Gonzalez J."/>
            <person name="Henrissat B."/>
            <person name="Kuo A."/>
            <person name="Liang C."/>
            <person name="Lipzen A."/>
            <person name="Lutzoni F."/>
            <person name="Magnuson J."/>
            <person name="Mondo S."/>
            <person name="Nolan M."/>
            <person name="Ohm R."/>
            <person name="Pangilinan J."/>
            <person name="Park H.-J."/>
            <person name="Ramirez L."/>
            <person name="Alfaro M."/>
            <person name="Sun H."/>
            <person name="Tritt A."/>
            <person name="Yoshinaga Y."/>
            <person name="Zwiers L.-H."/>
            <person name="Turgeon B."/>
            <person name="Goodwin S."/>
            <person name="Spatafora J."/>
            <person name="Crous P."/>
            <person name="Grigoriev I."/>
        </authorList>
    </citation>
    <scope>NUCLEOTIDE SEQUENCE</scope>
    <source>
        <strain evidence="1">CBS 525.71</strain>
    </source>
</reference>
<comment type="caution">
    <text evidence="1">The sequence shown here is derived from an EMBL/GenBank/DDBJ whole genome shotgun (WGS) entry which is preliminary data.</text>
</comment>
<accession>A0ACB6SHN4</accession>
<organism evidence="1 2">
    <name type="scientific">Macroventuria anomochaeta</name>
    <dbReference type="NCBI Taxonomy" id="301207"/>
    <lineage>
        <taxon>Eukaryota</taxon>
        <taxon>Fungi</taxon>
        <taxon>Dikarya</taxon>
        <taxon>Ascomycota</taxon>
        <taxon>Pezizomycotina</taxon>
        <taxon>Dothideomycetes</taxon>
        <taxon>Pleosporomycetidae</taxon>
        <taxon>Pleosporales</taxon>
        <taxon>Pleosporineae</taxon>
        <taxon>Didymellaceae</taxon>
        <taxon>Macroventuria</taxon>
    </lineage>
</organism>
<proteinExistence type="predicted"/>
<protein>
    <submittedName>
        <fullName evidence="1">Uncharacterized protein</fullName>
    </submittedName>
</protein>
<name>A0ACB6SHN4_9PLEO</name>
<gene>
    <name evidence="1" type="ORF">BU25DRAFT_406116</name>
</gene>
<sequence length="80" mass="8919">MLHWIWDTAFAAVGGDSLSFEIYLPRKEYGGNGTLEKVLGLFMHEVLLAGWGMPIGKLGRTQQILQRKGQMGFLPVKCPL</sequence>
<keyword evidence="2" id="KW-1185">Reference proteome</keyword>
<evidence type="ECO:0000313" key="2">
    <source>
        <dbReference type="Proteomes" id="UP000799754"/>
    </source>
</evidence>
<dbReference type="EMBL" id="MU006702">
    <property type="protein sequence ID" value="KAF2632804.1"/>
    <property type="molecule type" value="Genomic_DNA"/>
</dbReference>